<dbReference type="OrthoDB" id="2117453at2759"/>
<dbReference type="RefSeq" id="XP_016208803.1">
    <property type="nucleotide sequence ID" value="XM_016363362.1"/>
</dbReference>
<dbReference type="Proteomes" id="UP000053259">
    <property type="component" value="Unassembled WGS sequence"/>
</dbReference>
<keyword evidence="2 5" id="KW-0812">Transmembrane</keyword>
<gene>
    <name evidence="7" type="ORF">PV09_09319</name>
</gene>
<evidence type="ECO:0000256" key="5">
    <source>
        <dbReference type="SAM" id="Phobius"/>
    </source>
</evidence>
<reference evidence="7 8" key="1">
    <citation type="submission" date="2015-01" db="EMBL/GenBank/DDBJ databases">
        <title>The Genome Sequence of Ochroconis gallopava CBS43764.</title>
        <authorList>
            <consortium name="The Broad Institute Genomics Platform"/>
            <person name="Cuomo C."/>
            <person name="de Hoog S."/>
            <person name="Gorbushina A."/>
            <person name="Stielow B."/>
            <person name="Teixiera M."/>
            <person name="Abouelleil A."/>
            <person name="Chapman S.B."/>
            <person name="Priest M."/>
            <person name="Young S.K."/>
            <person name="Wortman J."/>
            <person name="Nusbaum C."/>
            <person name="Birren B."/>
        </authorList>
    </citation>
    <scope>NUCLEOTIDE SEQUENCE [LARGE SCALE GENOMIC DNA]</scope>
    <source>
        <strain evidence="7 8">CBS 43764</strain>
    </source>
</reference>
<dbReference type="PANTHER" id="PTHR37451">
    <property type="entry name" value="MARVEL DOMAIN"/>
    <property type="match status" value="1"/>
</dbReference>
<feature type="domain" description="MARVEL" evidence="6">
    <location>
        <begin position="6"/>
        <end position="131"/>
    </location>
</feature>
<feature type="transmembrane region" description="Helical" evidence="5">
    <location>
        <begin position="111"/>
        <end position="138"/>
    </location>
</feature>
<keyword evidence="4 5" id="KW-0472">Membrane</keyword>
<sequence>MVNVMLPLRGAQAVFTMVELGLTSYVSNWWANYWRDEVPAEIILLLFASVFSLITTMYLSLAALNKLPAIAANRYALLAADGLTMTFWFAGFVALAVFLSSRVCFGNVCNIAKAAVAFGAFSWLLFAATTAWAGIYTYRARNPVTPKEVESEMAQS</sequence>
<keyword evidence="3 5" id="KW-1133">Transmembrane helix</keyword>
<feature type="transmembrane region" description="Helical" evidence="5">
    <location>
        <begin position="76"/>
        <end position="99"/>
    </location>
</feature>
<dbReference type="VEuPathDB" id="FungiDB:PV09_09319"/>
<evidence type="ECO:0000256" key="4">
    <source>
        <dbReference type="ARBA" id="ARBA00023136"/>
    </source>
</evidence>
<keyword evidence="8" id="KW-1185">Reference proteome</keyword>
<evidence type="ECO:0000256" key="2">
    <source>
        <dbReference type="ARBA" id="ARBA00022692"/>
    </source>
</evidence>
<evidence type="ECO:0000256" key="1">
    <source>
        <dbReference type="ARBA" id="ARBA00004141"/>
    </source>
</evidence>
<dbReference type="InterPro" id="IPR008253">
    <property type="entry name" value="Marvel"/>
</dbReference>
<evidence type="ECO:0000259" key="6">
    <source>
        <dbReference type="Pfam" id="PF01284"/>
    </source>
</evidence>
<dbReference type="GO" id="GO:0016020">
    <property type="term" value="C:membrane"/>
    <property type="evidence" value="ECO:0007669"/>
    <property type="project" value="UniProtKB-SubCell"/>
</dbReference>
<dbReference type="Pfam" id="PF01284">
    <property type="entry name" value="MARVEL"/>
    <property type="match status" value="1"/>
</dbReference>
<dbReference type="AlphaFoldDB" id="A0A0D2AJ28"/>
<proteinExistence type="predicted"/>
<dbReference type="GeneID" id="27317292"/>
<name>A0A0D2AJ28_9PEZI</name>
<dbReference type="InParanoid" id="A0A0D2AJ28"/>
<comment type="subcellular location">
    <subcellularLocation>
        <location evidence="1">Membrane</location>
        <topology evidence="1">Multi-pass membrane protein</topology>
    </subcellularLocation>
</comment>
<evidence type="ECO:0000313" key="7">
    <source>
        <dbReference type="EMBL" id="KIV98933.1"/>
    </source>
</evidence>
<evidence type="ECO:0000256" key="3">
    <source>
        <dbReference type="ARBA" id="ARBA00022989"/>
    </source>
</evidence>
<dbReference type="STRING" id="253628.A0A0D2AJ28"/>
<accession>A0A0D2AJ28</accession>
<organism evidence="7 8">
    <name type="scientific">Verruconis gallopava</name>
    <dbReference type="NCBI Taxonomy" id="253628"/>
    <lineage>
        <taxon>Eukaryota</taxon>
        <taxon>Fungi</taxon>
        <taxon>Dikarya</taxon>
        <taxon>Ascomycota</taxon>
        <taxon>Pezizomycotina</taxon>
        <taxon>Dothideomycetes</taxon>
        <taxon>Pleosporomycetidae</taxon>
        <taxon>Venturiales</taxon>
        <taxon>Sympoventuriaceae</taxon>
        <taxon>Verruconis</taxon>
    </lineage>
</organism>
<dbReference type="HOGENOM" id="CLU_109915_3_0_1"/>
<evidence type="ECO:0000313" key="8">
    <source>
        <dbReference type="Proteomes" id="UP000053259"/>
    </source>
</evidence>
<dbReference type="EMBL" id="KN847590">
    <property type="protein sequence ID" value="KIV98933.1"/>
    <property type="molecule type" value="Genomic_DNA"/>
</dbReference>
<feature type="transmembrane region" description="Helical" evidence="5">
    <location>
        <begin position="42"/>
        <end position="64"/>
    </location>
</feature>
<protein>
    <recommendedName>
        <fullName evidence="6">MARVEL domain-containing protein</fullName>
    </recommendedName>
</protein>
<dbReference type="PANTHER" id="PTHR37451:SF1">
    <property type="entry name" value="MARVEL DOMAIN-CONTAINING PROTEIN"/>
    <property type="match status" value="1"/>
</dbReference>